<dbReference type="AlphaFoldDB" id="A0A2T4GVJ2"/>
<dbReference type="Proteomes" id="UP000241587">
    <property type="component" value="Unassembled WGS sequence"/>
</dbReference>
<dbReference type="OMA" id="IDMQSSA"/>
<dbReference type="EMBL" id="PVEM01000006">
    <property type="protein sequence ID" value="PTD07574.1"/>
    <property type="molecule type" value="Genomic_DNA"/>
</dbReference>
<sequence>MAPPNVIQGWNKLPQELRLEILKFALTPPIERPTPSNIQPDCLGSSRCRRVREWGPKNLAKDLLLVSRQFHDDVQYIIKFMPNTYHLDIMLIPNYGAWFTWYLPKKPTSIYVDEVIVAVRIFERPDDVYDCYKDAPDYMRRFPHPEWIFHAMVLFFMCTGPRLLHERKYGRIVIKKFDVNVLSGLGHRLDEDQFLTSIVFPLEFMSNSDLHFCALIVINYKYLVEGIVLRLNGFEYRRLDFERIIIDMQSSARVRMRKSLSQILEEREKIKKRFEKYCHRAQIQRGQENPQPPRLQRSTQACDMPHQNDGIVPDDEMTAEALGEGLQAYKAEPEAFAKEALELIYEQNGGKTLLAGTDGVKKGTIIFTSTLGVLRRNSDYMANKMTSITSSLATRVFAKKYSKYGVNCVNCVHAVSVGRIVDGDTEETRTGKHMRAEDVGQMYLWLPQQPGSLWVHELELRPAQEPFLKFKDSNFD</sequence>
<keyword evidence="4" id="KW-1185">Reference proteome</keyword>
<evidence type="ECO:0000313" key="3">
    <source>
        <dbReference type="EMBL" id="QPC59504.1"/>
    </source>
</evidence>
<proteinExistence type="predicted"/>
<evidence type="ECO:0000313" key="2">
    <source>
        <dbReference type="EMBL" id="PTD07574.1"/>
    </source>
</evidence>
<dbReference type="Proteomes" id="UP000663297">
    <property type="component" value="Chromosome 1"/>
</dbReference>
<dbReference type="EMBL" id="CP064747">
    <property type="protein sequence ID" value="QPC59504.1"/>
    <property type="molecule type" value="Genomic_DNA"/>
</dbReference>
<name>A0A2T4GVJ2_FUSCU</name>
<protein>
    <submittedName>
        <fullName evidence="2">Uncharacterized protein</fullName>
    </submittedName>
</protein>
<gene>
    <name evidence="2" type="ORF">FCULG_00005901</name>
    <name evidence="3" type="ORF">HYE67_001735</name>
</gene>
<dbReference type="Gene3D" id="3.40.50.720">
    <property type="entry name" value="NAD(P)-binding Rossmann-like Domain"/>
    <property type="match status" value="1"/>
</dbReference>
<reference evidence="3" key="2">
    <citation type="submission" date="2020-11" db="EMBL/GenBank/DDBJ databases">
        <title>The chromosome-scale genome resource for two endophytic Fusarium species: F. culmorum and F. pseudograminearum.</title>
        <authorList>
            <person name="Yuan Z."/>
        </authorList>
    </citation>
    <scope>NUCLEOTIDE SEQUENCE</scope>
    <source>
        <strain evidence="3">Class2-1B</strain>
    </source>
</reference>
<feature type="region of interest" description="Disordered" evidence="1">
    <location>
        <begin position="282"/>
        <end position="305"/>
    </location>
</feature>
<evidence type="ECO:0000256" key="1">
    <source>
        <dbReference type="SAM" id="MobiDB-lite"/>
    </source>
</evidence>
<dbReference type="OrthoDB" id="5087840at2759"/>
<accession>A0A2T4GVJ2</accession>
<reference evidence="2 4" key="1">
    <citation type="submission" date="2018-02" db="EMBL/GenBank/DDBJ databases">
        <title>Fusarium culmorum secondary metabolites in fungal-bacterial-plant interactions.</title>
        <authorList>
            <person name="Schmidt R."/>
        </authorList>
    </citation>
    <scope>NUCLEOTIDE SEQUENCE [LARGE SCALE GENOMIC DNA]</scope>
    <source>
        <strain evidence="2 4">PV</strain>
    </source>
</reference>
<organism evidence="2 4">
    <name type="scientific">Fusarium culmorum</name>
    <dbReference type="NCBI Taxonomy" id="5516"/>
    <lineage>
        <taxon>Eukaryota</taxon>
        <taxon>Fungi</taxon>
        <taxon>Dikarya</taxon>
        <taxon>Ascomycota</taxon>
        <taxon>Pezizomycotina</taxon>
        <taxon>Sordariomycetes</taxon>
        <taxon>Hypocreomycetidae</taxon>
        <taxon>Hypocreales</taxon>
        <taxon>Nectriaceae</taxon>
        <taxon>Fusarium</taxon>
    </lineage>
</organism>
<evidence type="ECO:0000313" key="4">
    <source>
        <dbReference type="Proteomes" id="UP000241587"/>
    </source>
</evidence>